<dbReference type="AlphaFoldDB" id="A0A411EDE0"/>
<gene>
    <name evidence="1" type="ORF">EQY75_09290</name>
</gene>
<name>A0A411EDE0_9FLAO</name>
<sequence length="145" mass="17011">MSQNHLGSLPIYEKAVELCTLSRELVSFVTYNKNLLSLYQSDSLRDHIADSLITDATLIPQQIARAETSNSIEDKLKSATFIGIMLRNINSYCNGLEHDGIREKEYLTLLRREIRTFRRSFKVWRKSISHYGYKRETWNFREYLG</sequence>
<keyword evidence="2" id="KW-1185">Reference proteome</keyword>
<evidence type="ECO:0008006" key="3">
    <source>
        <dbReference type="Google" id="ProtNLM"/>
    </source>
</evidence>
<accession>A0A411EDE0</accession>
<dbReference type="OrthoDB" id="1443689at2"/>
<evidence type="ECO:0000313" key="2">
    <source>
        <dbReference type="Proteomes" id="UP000290889"/>
    </source>
</evidence>
<proteinExistence type="predicted"/>
<evidence type="ECO:0000313" key="1">
    <source>
        <dbReference type="EMBL" id="QBA65642.1"/>
    </source>
</evidence>
<dbReference type="EMBL" id="CP035544">
    <property type="protein sequence ID" value="QBA65642.1"/>
    <property type="molecule type" value="Genomic_DNA"/>
</dbReference>
<reference evidence="1 2" key="1">
    <citation type="submission" date="2019-01" db="EMBL/GenBank/DDBJ databases">
        <title>Muriicola soli sp. nov., isolated from soil.</title>
        <authorList>
            <person name="Kang H.J."/>
            <person name="Kim S.B."/>
        </authorList>
    </citation>
    <scope>NUCLEOTIDE SEQUENCE [LARGE SCALE GENOMIC DNA]</scope>
    <source>
        <strain evidence="1 2">MMS17-SY002</strain>
    </source>
</reference>
<organism evidence="1 2">
    <name type="scientific">Muriicola soli</name>
    <dbReference type="NCBI Taxonomy" id="2507538"/>
    <lineage>
        <taxon>Bacteria</taxon>
        <taxon>Pseudomonadati</taxon>
        <taxon>Bacteroidota</taxon>
        <taxon>Flavobacteriia</taxon>
        <taxon>Flavobacteriales</taxon>
        <taxon>Flavobacteriaceae</taxon>
        <taxon>Muriicola</taxon>
    </lineage>
</organism>
<dbReference type="Proteomes" id="UP000290889">
    <property type="component" value="Chromosome"/>
</dbReference>
<protein>
    <recommendedName>
        <fullName evidence="3">Four helix bundle protein</fullName>
    </recommendedName>
</protein>
<dbReference type="KEGG" id="mur:EQY75_09290"/>